<comment type="caution">
    <text evidence="1">The sequence shown here is derived from an EMBL/GenBank/DDBJ whole genome shotgun (WGS) entry which is preliminary data.</text>
</comment>
<proteinExistence type="predicted"/>
<evidence type="ECO:0000313" key="2">
    <source>
        <dbReference type="Proteomes" id="UP000325315"/>
    </source>
</evidence>
<keyword evidence="2" id="KW-1185">Reference proteome</keyword>
<dbReference type="AlphaFoldDB" id="A0A5B6VMD3"/>
<dbReference type="Proteomes" id="UP000325315">
    <property type="component" value="Unassembled WGS sequence"/>
</dbReference>
<reference evidence="2" key="1">
    <citation type="journal article" date="2019" name="Plant Biotechnol. J.">
        <title>Genome sequencing of the Australian wild diploid species Gossypium australe highlights disease resistance and delayed gland morphogenesis.</title>
        <authorList>
            <person name="Cai Y."/>
            <person name="Cai X."/>
            <person name="Wang Q."/>
            <person name="Wang P."/>
            <person name="Zhang Y."/>
            <person name="Cai C."/>
            <person name="Xu Y."/>
            <person name="Wang K."/>
            <person name="Zhou Z."/>
            <person name="Wang C."/>
            <person name="Geng S."/>
            <person name="Li B."/>
            <person name="Dong Q."/>
            <person name="Hou Y."/>
            <person name="Wang H."/>
            <person name="Ai P."/>
            <person name="Liu Z."/>
            <person name="Yi F."/>
            <person name="Sun M."/>
            <person name="An G."/>
            <person name="Cheng J."/>
            <person name="Zhang Y."/>
            <person name="Shi Q."/>
            <person name="Xie Y."/>
            <person name="Shi X."/>
            <person name="Chang Y."/>
            <person name="Huang F."/>
            <person name="Chen Y."/>
            <person name="Hong S."/>
            <person name="Mi L."/>
            <person name="Sun Q."/>
            <person name="Zhang L."/>
            <person name="Zhou B."/>
            <person name="Peng R."/>
            <person name="Zhang X."/>
            <person name="Liu F."/>
        </authorList>
    </citation>
    <scope>NUCLEOTIDE SEQUENCE [LARGE SCALE GENOMIC DNA]</scope>
    <source>
        <strain evidence="2">cv. PA1801</strain>
    </source>
</reference>
<organism evidence="1 2">
    <name type="scientific">Gossypium australe</name>
    <dbReference type="NCBI Taxonomy" id="47621"/>
    <lineage>
        <taxon>Eukaryota</taxon>
        <taxon>Viridiplantae</taxon>
        <taxon>Streptophyta</taxon>
        <taxon>Embryophyta</taxon>
        <taxon>Tracheophyta</taxon>
        <taxon>Spermatophyta</taxon>
        <taxon>Magnoliopsida</taxon>
        <taxon>eudicotyledons</taxon>
        <taxon>Gunneridae</taxon>
        <taxon>Pentapetalae</taxon>
        <taxon>rosids</taxon>
        <taxon>malvids</taxon>
        <taxon>Malvales</taxon>
        <taxon>Malvaceae</taxon>
        <taxon>Malvoideae</taxon>
        <taxon>Gossypium</taxon>
    </lineage>
</organism>
<gene>
    <name evidence="1" type="ORF">EPI10_016112</name>
</gene>
<dbReference type="EMBL" id="SMMG02000006">
    <property type="protein sequence ID" value="KAA3470400.1"/>
    <property type="molecule type" value="Genomic_DNA"/>
</dbReference>
<name>A0A5B6VMD3_9ROSI</name>
<accession>A0A5B6VMD3</accession>
<evidence type="ECO:0000313" key="1">
    <source>
        <dbReference type="EMBL" id="KAA3470400.1"/>
    </source>
</evidence>
<sequence length="64" mass="7048">MANYTIYVMPLRRERGSLDDDALSSCCIAGANAAPVRQGLPLECGKEFRGVRGGDPTRAEYWLE</sequence>
<protein>
    <submittedName>
        <fullName evidence="1">Uncharacterized protein</fullName>
    </submittedName>
</protein>